<proteinExistence type="predicted"/>
<reference evidence="2 3" key="1">
    <citation type="submission" date="2018-08" db="EMBL/GenBank/DDBJ databases">
        <title>Bacillus jemisoniae sp. nov., Bacillus chryseoplanitiae sp. nov., Bacillus resnikiae sp. nov., and Bacillus frankliniae sp. nov., isolated from Viking spacecraft and associated surfaces.</title>
        <authorList>
            <person name="Seuylemezian A."/>
            <person name="Vaishampayan P."/>
        </authorList>
    </citation>
    <scope>NUCLEOTIDE SEQUENCE [LARGE SCALE GENOMIC DNA]</scope>
    <source>
        <strain evidence="2 3">JJ-247</strain>
    </source>
</reference>
<accession>A0A398B0H1</accession>
<dbReference type="RefSeq" id="WP_119114914.1">
    <property type="nucleotide sequence ID" value="NZ_CBCSEO010000001.1"/>
</dbReference>
<evidence type="ECO:0000313" key="3">
    <source>
        <dbReference type="Proteomes" id="UP000265816"/>
    </source>
</evidence>
<dbReference type="OrthoDB" id="2844791at2"/>
<dbReference type="Proteomes" id="UP000265816">
    <property type="component" value="Unassembled WGS sequence"/>
</dbReference>
<comment type="caution">
    <text evidence="2">The sequence shown here is derived from an EMBL/GenBank/DDBJ whole genome shotgun (WGS) entry which is preliminary data.</text>
</comment>
<protein>
    <submittedName>
        <fullName evidence="2">Uncharacterized protein</fullName>
    </submittedName>
</protein>
<evidence type="ECO:0000256" key="1">
    <source>
        <dbReference type="SAM" id="MobiDB-lite"/>
    </source>
</evidence>
<gene>
    <name evidence="2" type="ORF">D1970_21715</name>
</gene>
<dbReference type="EMBL" id="QWVT01000063">
    <property type="protein sequence ID" value="RID81480.1"/>
    <property type="molecule type" value="Genomic_DNA"/>
</dbReference>
<feature type="region of interest" description="Disordered" evidence="1">
    <location>
        <begin position="145"/>
        <end position="169"/>
    </location>
</feature>
<keyword evidence="3" id="KW-1185">Reference proteome</keyword>
<evidence type="ECO:0000313" key="2">
    <source>
        <dbReference type="EMBL" id="RID81480.1"/>
    </source>
</evidence>
<sequence>MNKKFVYAALGLSIIVGSSYVILSSNYTETKSAAIKTASSEPKVSYKVSDEELSQAAKEIGEINDEKMLFTRMMEMTFQKLEWKDHKFQIPGTIVEKRIQMTKGNIQYIKERTKSIEVTENKEHILDKWTTGDFNSIEKDFREIRDSLSPGNDKYNPENGPAKRAEESEKEYIQHFFGDDGLEQHNKQWK</sequence>
<name>A0A398B0H1_9BACI</name>
<organism evidence="2 3">
    <name type="scientific">Mesobacillus zeae</name>
    <dbReference type="NCBI Taxonomy" id="1917180"/>
    <lineage>
        <taxon>Bacteria</taxon>
        <taxon>Bacillati</taxon>
        <taxon>Bacillota</taxon>
        <taxon>Bacilli</taxon>
        <taxon>Bacillales</taxon>
        <taxon>Bacillaceae</taxon>
        <taxon>Mesobacillus</taxon>
    </lineage>
</organism>
<dbReference type="AlphaFoldDB" id="A0A398B0H1"/>